<proteinExistence type="inferred from homology"/>
<accession>A0ABM8RIN2</accession>
<evidence type="ECO:0000256" key="5">
    <source>
        <dbReference type="PROSITE-ProRule" id="PRU00277"/>
    </source>
</evidence>
<evidence type="ECO:0000256" key="6">
    <source>
        <dbReference type="RuleBase" id="RU003915"/>
    </source>
</evidence>
<dbReference type="InterPro" id="IPR036944">
    <property type="entry name" value="PPIase_FKBP_N_sf"/>
</dbReference>
<dbReference type="InterPro" id="IPR046357">
    <property type="entry name" value="PPIase_dom_sf"/>
</dbReference>
<comment type="catalytic activity">
    <reaction evidence="1 5 6">
        <text>[protein]-peptidylproline (omega=180) = [protein]-peptidylproline (omega=0)</text>
        <dbReference type="Rhea" id="RHEA:16237"/>
        <dbReference type="Rhea" id="RHEA-COMP:10747"/>
        <dbReference type="Rhea" id="RHEA-COMP:10748"/>
        <dbReference type="ChEBI" id="CHEBI:83833"/>
        <dbReference type="ChEBI" id="CHEBI:83834"/>
        <dbReference type="EC" id="5.2.1.8"/>
    </reaction>
</comment>
<comment type="similarity">
    <text evidence="2 6">Belongs to the FKBP-type PPIase family.</text>
</comment>
<dbReference type="InterPro" id="IPR001179">
    <property type="entry name" value="PPIase_FKBP_dom"/>
</dbReference>
<dbReference type="PANTHER" id="PTHR43811">
    <property type="entry name" value="FKBP-TYPE PEPTIDYL-PROLYL CIS-TRANS ISOMERASE FKPA"/>
    <property type="match status" value="1"/>
</dbReference>
<dbReference type="EMBL" id="CAJNBJ010000016">
    <property type="protein sequence ID" value="CAE6754914.1"/>
    <property type="molecule type" value="Genomic_DNA"/>
</dbReference>
<dbReference type="SUPFAM" id="SSF54534">
    <property type="entry name" value="FKBP-like"/>
    <property type="match status" value="1"/>
</dbReference>
<comment type="caution">
    <text evidence="9">The sequence shown here is derived from an EMBL/GenBank/DDBJ whole genome shotgun (WGS) entry which is preliminary data.</text>
</comment>
<dbReference type="InterPro" id="IPR000774">
    <property type="entry name" value="PPIase_FKBP_N"/>
</dbReference>
<evidence type="ECO:0000256" key="4">
    <source>
        <dbReference type="ARBA" id="ARBA00023235"/>
    </source>
</evidence>
<dbReference type="Gene3D" id="1.10.287.460">
    <property type="entry name" value="Peptidyl-prolyl cis-trans isomerase, FKBP-type, N-terminal domain"/>
    <property type="match status" value="1"/>
</dbReference>
<feature type="signal peptide" evidence="7">
    <location>
        <begin position="1"/>
        <end position="21"/>
    </location>
</feature>
<name>A0ABM8RIN2_9BACT</name>
<keyword evidence="3 5" id="KW-0697">Rotamase</keyword>
<evidence type="ECO:0000256" key="3">
    <source>
        <dbReference type="ARBA" id="ARBA00023110"/>
    </source>
</evidence>
<feature type="domain" description="PPIase FKBP-type" evidence="8">
    <location>
        <begin position="137"/>
        <end position="223"/>
    </location>
</feature>
<evidence type="ECO:0000256" key="2">
    <source>
        <dbReference type="ARBA" id="ARBA00006577"/>
    </source>
</evidence>
<evidence type="ECO:0000313" key="10">
    <source>
        <dbReference type="Proteomes" id="UP000675880"/>
    </source>
</evidence>
<keyword evidence="7" id="KW-0732">Signal</keyword>
<sequence length="225" mass="23794">MRHVTGAVSAVVLLMSSLSWAAAPEPANDEQKTLYALGVAISQSLTPFTLNESELEFVKSGLADGVLKRSQKVDLNVYGPKIQQMQQVRANALADVEKKAGAAFLTKAAAEPGAHKTESGAIITTIKEGKGATPKATDTVKVHYHGTLIDGTVFDSSVKRGEPATFPLNQVIKCWTEAVQLIKVGGKSKLVCPSGIAYGDRGSPPVIKPGATLVFEVELLDIVKQ</sequence>
<dbReference type="Pfam" id="PF01346">
    <property type="entry name" value="FKBP_N"/>
    <property type="match status" value="1"/>
</dbReference>
<organism evidence="9 10">
    <name type="scientific">Nitrospira defluvii</name>
    <dbReference type="NCBI Taxonomy" id="330214"/>
    <lineage>
        <taxon>Bacteria</taxon>
        <taxon>Pseudomonadati</taxon>
        <taxon>Nitrospirota</taxon>
        <taxon>Nitrospiria</taxon>
        <taxon>Nitrospirales</taxon>
        <taxon>Nitrospiraceae</taxon>
        <taxon>Nitrospira</taxon>
    </lineage>
</organism>
<dbReference type="PANTHER" id="PTHR43811:SF19">
    <property type="entry name" value="39 KDA FK506-BINDING NUCLEAR PROTEIN"/>
    <property type="match status" value="1"/>
</dbReference>
<reference evidence="9 10" key="1">
    <citation type="submission" date="2021-02" db="EMBL/GenBank/DDBJ databases">
        <authorList>
            <person name="Han P."/>
        </authorList>
    </citation>
    <scope>NUCLEOTIDE SEQUENCE [LARGE SCALE GENOMIC DNA]</scope>
    <source>
        <strain evidence="9">Candidatus Nitrospira sp. ZN2</strain>
    </source>
</reference>
<protein>
    <recommendedName>
        <fullName evidence="6">Peptidyl-prolyl cis-trans isomerase</fullName>
        <ecNumber evidence="6">5.2.1.8</ecNumber>
    </recommendedName>
</protein>
<keyword evidence="10" id="KW-1185">Reference proteome</keyword>
<gene>
    <name evidence="9" type="primary">fkpA</name>
    <name evidence="9" type="ORF">NSPZN2_30355</name>
</gene>
<feature type="chain" id="PRO_5046026193" description="Peptidyl-prolyl cis-trans isomerase" evidence="7">
    <location>
        <begin position="22"/>
        <end position="225"/>
    </location>
</feature>
<keyword evidence="4 5" id="KW-0413">Isomerase</keyword>
<dbReference type="RefSeq" id="WP_213042522.1">
    <property type="nucleotide sequence ID" value="NZ_CAJNBJ010000016.1"/>
</dbReference>
<dbReference type="Gene3D" id="3.10.50.40">
    <property type="match status" value="1"/>
</dbReference>
<dbReference type="Pfam" id="PF00254">
    <property type="entry name" value="FKBP_C"/>
    <property type="match status" value="1"/>
</dbReference>
<evidence type="ECO:0000259" key="8">
    <source>
        <dbReference type="PROSITE" id="PS50059"/>
    </source>
</evidence>
<dbReference type="GO" id="GO:0003755">
    <property type="term" value="F:peptidyl-prolyl cis-trans isomerase activity"/>
    <property type="evidence" value="ECO:0007669"/>
    <property type="project" value="UniProtKB-EC"/>
</dbReference>
<dbReference type="PROSITE" id="PS50059">
    <property type="entry name" value="FKBP_PPIASE"/>
    <property type="match status" value="1"/>
</dbReference>
<dbReference type="EC" id="5.2.1.8" evidence="6"/>
<evidence type="ECO:0000256" key="7">
    <source>
        <dbReference type="SAM" id="SignalP"/>
    </source>
</evidence>
<evidence type="ECO:0000313" key="9">
    <source>
        <dbReference type="EMBL" id="CAE6754914.1"/>
    </source>
</evidence>
<dbReference type="Proteomes" id="UP000675880">
    <property type="component" value="Unassembled WGS sequence"/>
</dbReference>
<evidence type="ECO:0000256" key="1">
    <source>
        <dbReference type="ARBA" id="ARBA00000971"/>
    </source>
</evidence>